<dbReference type="GO" id="GO:0042907">
    <property type="term" value="F:xanthine transmembrane transporter activity"/>
    <property type="evidence" value="ECO:0007669"/>
    <property type="project" value="TreeGrafter"/>
</dbReference>
<evidence type="ECO:0000313" key="10">
    <source>
        <dbReference type="Proteomes" id="UP000446768"/>
    </source>
</evidence>
<evidence type="ECO:0000256" key="6">
    <source>
        <dbReference type="ARBA" id="ARBA00022989"/>
    </source>
</evidence>
<comment type="subcellular location">
    <subcellularLocation>
        <location evidence="1">Cell membrane</location>
        <topology evidence="1">Multi-pass membrane protein</topology>
    </subcellularLocation>
</comment>
<feature type="transmembrane region" description="Helical" evidence="8">
    <location>
        <begin position="110"/>
        <end position="129"/>
    </location>
</feature>
<dbReference type="PROSITE" id="PS01116">
    <property type="entry name" value="XANTH_URACIL_PERMASE"/>
    <property type="match status" value="1"/>
</dbReference>
<dbReference type="EMBL" id="WKJJ01000005">
    <property type="protein sequence ID" value="MRV72035.1"/>
    <property type="molecule type" value="Genomic_DNA"/>
</dbReference>
<evidence type="ECO:0000256" key="2">
    <source>
        <dbReference type="ARBA" id="ARBA00008821"/>
    </source>
</evidence>
<feature type="transmembrane region" description="Helical" evidence="8">
    <location>
        <begin position="351"/>
        <end position="372"/>
    </location>
</feature>
<dbReference type="Pfam" id="PF00860">
    <property type="entry name" value="Xan_ur_permease"/>
    <property type="match status" value="1"/>
</dbReference>
<gene>
    <name evidence="9" type="ORF">GJ700_09950</name>
</gene>
<feature type="transmembrane region" description="Helical" evidence="8">
    <location>
        <begin position="136"/>
        <end position="155"/>
    </location>
</feature>
<feature type="transmembrane region" description="Helical" evidence="8">
    <location>
        <begin position="412"/>
        <end position="433"/>
    </location>
</feature>
<keyword evidence="3" id="KW-0813">Transport</keyword>
<evidence type="ECO:0000256" key="5">
    <source>
        <dbReference type="ARBA" id="ARBA00022692"/>
    </source>
</evidence>
<sequence>MQNQSTQQATTAPVDEKLPLRQLVAFGLQHVLVMAASPIASVFLMSKAMGFSPTLMINLLSATFLVCGLGTLLQSFSLRGIGARLPFMMLPGGAPILIFILIAQQTDVQTASGAVMLTGVFYFLVLPLFRRCLRFFPGLVVGIMLLLVSINLAQVSGKLIAGHAGTPGFGSPGNLLLAFATIALTALFARISTGMLRQLSILLGLVGGTLVAVFTGDFHIEHVSLFPLFSAPSLLPFGMPKFDIVAALPMMIFAVISMVEATGQTMAIGEAVDRKIDARRDVPRTIRGDALVSLLGGFFGTSLIITSGENIGIVRATGVRSRFVTAMGGVILILFSVLAPLTQLIGAIPEAVIGGTGLIVFAVVGTMGIDILRRTDLREHANMYVVALALSAGLLPILIPGIYSQFPSGVRMLLGNGVAIGTITAAVMNVIFFHLGGNRHGHAAAATDGLQATGTH</sequence>
<dbReference type="GO" id="GO:0005886">
    <property type="term" value="C:plasma membrane"/>
    <property type="evidence" value="ECO:0007669"/>
    <property type="project" value="UniProtKB-SubCell"/>
</dbReference>
<feature type="transmembrane region" description="Helical" evidence="8">
    <location>
        <begin position="85"/>
        <end position="104"/>
    </location>
</feature>
<dbReference type="PANTHER" id="PTHR42810:SF4">
    <property type="entry name" value="URIC ACID TRANSPORTER UACT"/>
    <property type="match status" value="1"/>
</dbReference>
<feature type="transmembrane region" description="Helical" evidence="8">
    <location>
        <begin position="175"/>
        <end position="192"/>
    </location>
</feature>
<feature type="transmembrane region" description="Helical" evidence="8">
    <location>
        <begin position="23"/>
        <end position="45"/>
    </location>
</feature>
<evidence type="ECO:0000256" key="7">
    <source>
        <dbReference type="ARBA" id="ARBA00023136"/>
    </source>
</evidence>
<feature type="transmembrane region" description="Helical" evidence="8">
    <location>
        <begin position="323"/>
        <end position="345"/>
    </location>
</feature>
<keyword evidence="4" id="KW-1003">Cell membrane</keyword>
<keyword evidence="6 8" id="KW-1133">Transmembrane helix</keyword>
<dbReference type="InterPro" id="IPR006042">
    <property type="entry name" value="Xan_ur_permease"/>
</dbReference>
<evidence type="ECO:0000256" key="3">
    <source>
        <dbReference type="ARBA" id="ARBA00022448"/>
    </source>
</evidence>
<feature type="transmembrane region" description="Helical" evidence="8">
    <location>
        <begin position="51"/>
        <end position="73"/>
    </location>
</feature>
<dbReference type="Proteomes" id="UP000446768">
    <property type="component" value="Unassembled WGS sequence"/>
</dbReference>
<proteinExistence type="inferred from homology"/>
<evidence type="ECO:0000256" key="8">
    <source>
        <dbReference type="SAM" id="Phobius"/>
    </source>
</evidence>
<dbReference type="RefSeq" id="WP_154373177.1">
    <property type="nucleotide sequence ID" value="NZ_WKJJ01000005.1"/>
</dbReference>
<keyword evidence="10" id="KW-1185">Reference proteome</keyword>
<comment type="similarity">
    <text evidence="2">Belongs to the nucleobase:cation symporter-2 (NCS2) (TC 2.A.40) family.</text>
</comment>
<dbReference type="AlphaFoldDB" id="A0A7X2ILG2"/>
<protein>
    <submittedName>
        <fullName evidence="9">Uracil-xanthine permease</fullName>
    </submittedName>
</protein>
<organism evidence="9 10">
    <name type="scientific">Pseudoduganella rivuli</name>
    <dbReference type="NCBI Taxonomy" id="2666085"/>
    <lineage>
        <taxon>Bacteria</taxon>
        <taxon>Pseudomonadati</taxon>
        <taxon>Pseudomonadota</taxon>
        <taxon>Betaproteobacteria</taxon>
        <taxon>Burkholderiales</taxon>
        <taxon>Oxalobacteraceae</taxon>
        <taxon>Telluria group</taxon>
        <taxon>Pseudoduganella</taxon>
    </lineage>
</organism>
<dbReference type="PANTHER" id="PTHR42810">
    <property type="entry name" value="PURINE PERMEASE C1399.01C-RELATED"/>
    <property type="match status" value="1"/>
</dbReference>
<comment type="caution">
    <text evidence="9">The sequence shown here is derived from an EMBL/GenBank/DDBJ whole genome shotgun (WGS) entry which is preliminary data.</text>
</comment>
<dbReference type="NCBIfam" id="NF037981">
    <property type="entry name" value="NCS2_1"/>
    <property type="match status" value="1"/>
</dbReference>
<keyword evidence="7 8" id="KW-0472">Membrane</keyword>
<reference evidence="9 10" key="1">
    <citation type="submission" date="2019-11" db="EMBL/GenBank/DDBJ databases">
        <title>Novel species isolated from a subtropical stream in China.</title>
        <authorList>
            <person name="Lu H."/>
        </authorList>
    </citation>
    <scope>NUCLEOTIDE SEQUENCE [LARGE SCALE GENOMIC DNA]</scope>
    <source>
        <strain evidence="9 10">FT92W</strain>
    </source>
</reference>
<evidence type="ECO:0000313" key="9">
    <source>
        <dbReference type="EMBL" id="MRV72035.1"/>
    </source>
</evidence>
<evidence type="ECO:0000256" key="1">
    <source>
        <dbReference type="ARBA" id="ARBA00004651"/>
    </source>
</evidence>
<dbReference type="InterPro" id="IPR006043">
    <property type="entry name" value="NCS2"/>
</dbReference>
<feature type="transmembrane region" description="Helical" evidence="8">
    <location>
        <begin position="384"/>
        <end position="406"/>
    </location>
</feature>
<keyword evidence="5 8" id="KW-0812">Transmembrane</keyword>
<name>A0A7X2ILG2_9BURK</name>
<accession>A0A7X2ILG2</accession>
<evidence type="ECO:0000256" key="4">
    <source>
        <dbReference type="ARBA" id="ARBA00022475"/>
    </source>
</evidence>
<feature type="transmembrane region" description="Helical" evidence="8">
    <location>
        <begin position="240"/>
        <end position="259"/>
    </location>
</feature>
<feature type="transmembrane region" description="Helical" evidence="8">
    <location>
        <begin position="199"/>
        <end position="220"/>
    </location>
</feature>